<dbReference type="SUPFAM" id="SSF56219">
    <property type="entry name" value="DNase I-like"/>
    <property type="match status" value="1"/>
</dbReference>
<dbReference type="Gene3D" id="3.60.10.10">
    <property type="entry name" value="Endonuclease/exonuclease/phosphatase"/>
    <property type="match status" value="1"/>
</dbReference>
<dbReference type="InterPro" id="IPR043502">
    <property type="entry name" value="DNA/RNA_pol_sf"/>
</dbReference>
<dbReference type="PROSITE" id="PS50878">
    <property type="entry name" value="RT_POL"/>
    <property type="match status" value="1"/>
</dbReference>
<organism evidence="2 3">
    <name type="scientific">Eumeta variegata</name>
    <name type="common">Bagworm moth</name>
    <name type="synonym">Eumeta japonica</name>
    <dbReference type="NCBI Taxonomy" id="151549"/>
    <lineage>
        <taxon>Eukaryota</taxon>
        <taxon>Metazoa</taxon>
        <taxon>Ecdysozoa</taxon>
        <taxon>Arthropoda</taxon>
        <taxon>Hexapoda</taxon>
        <taxon>Insecta</taxon>
        <taxon>Pterygota</taxon>
        <taxon>Neoptera</taxon>
        <taxon>Endopterygota</taxon>
        <taxon>Lepidoptera</taxon>
        <taxon>Glossata</taxon>
        <taxon>Ditrysia</taxon>
        <taxon>Tineoidea</taxon>
        <taxon>Psychidae</taxon>
        <taxon>Oiketicinae</taxon>
        <taxon>Eumeta</taxon>
    </lineage>
</organism>
<name>A0A4C1YX61_EUMVA</name>
<comment type="caution">
    <text evidence="2">The sequence shown here is derived from an EMBL/GenBank/DDBJ whole genome shotgun (WGS) entry which is preliminary data.</text>
</comment>
<dbReference type="PANTHER" id="PTHR19446">
    <property type="entry name" value="REVERSE TRANSCRIPTASES"/>
    <property type="match status" value="1"/>
</dbReference>
<dbReference type="Pfam" id="PF00078">
    <property type="entry name" value="RVT_1"/>
    <property type="match status" value="1"/>
</dbReference>
<dbReference type="InterPro" id="IPR036691">
    <property type="entry name" value="Endo/exonu/phosph_ase_sf"/>
</dbReference>
<gene>
    <name evidence="2" type="primary">CFDP2</name>
    <name evidence="2" type="ORF">EVAR_87344_1</name>
</gene>
<dbReference type="SUPFAM" id="SSF56672">
    <property type="entry name" value="DNA/RNA polymerases"/>
    <property type="match status" value="1"/>
</dbReference>
<evidence type="ECO:0000313" key="3">
    <source>
        <dbReference type="Proteomes" id="UP000299102"/>
    </source>
</evidence>
<keyword evidence="3" id="KW-1185">Reference proteome</keyword>
<evidence type="ECO:0000259" key="1">
    <source>
        <dbReference type="PROSITE" id="PS50878"/>
    </source>
</evidence>
<dbReference type="CDD" id="cd01650">
    <property type="entry name" value="RT_nLTR_like"/>
    <property type="match status" value="1"/>
</dbReference>
<dbReference type="OrthoDB" id="410104at2759"/>
<dbReference type="InterPro" id="IPR000477">
    <property type="entry name" value="RT_dom"/>
</dbReference>
<reference evidence="2 3" key="1">
    <citation type="journal article" date="2019" name="Commun. Biol.">
        <title>The bagworm genome reveals a unique fibroin gene that provides high tensile strength.</title>
        <authorList>
            <person name="Kono N."/>
            <person name="Nakamura H."/>
            <person name="Ohtoshi R."/>
            <person name="Tomita M."/>
            <person name="Numata K."/>
            <person name="Arakawa K."/>
        </authorList>
    </citation>
    <scope>NUCLEOTIDE SEQUENCE [LARGE SCALE GENOMIC DNA]</scope>
</reference>
<feature type="domain" description="Reverse transcriptase" evidence="1">
    <location>
        <begin position="294"/>
        <end position="512"/>
    </location>
</feature>
<accession>A0A4C1YX61</accession>
<dbReference type="Proteomes" id="UP000299102">
    <property type="component" value="Unassembled WGS sequence"/>
</dbReference>
<sequence>MVKKYLERNIEEFKGISERIAVLNIHLPAYKHKWSIIQIYAPTDQYEESTKDRFYDQLSTVLQKTNKNVMTIGDFNGRIGTQRTGEDNVIGKFGFGRRTKNGERMIVMAFENNLAFMNSFFKINTKKKWTWQSPDGSYKNEIDYIATNNRKLFQNVNILSQFNFNTNHRMVRAVLSSTEPKKSRNKYNVENNIIKQQREAKNKIVNDYHKEINEIFGIPQKHYAAEPNTKKAAINLEDDERGDIPDFLQSEIEKAIQSQKNDKTPGPDQITNKMLKIAITIPENLKKLKGMYNTILRTELMPLQWTKSTIILLHKKGDRDNIEYYRPISLMSNIYKIFFKLILNRLKELLDQQQPMEQAGFRAGFSTIDHMHVLKQLIEKCTEYEISGEEFQIAKGVRQGDPLSPKLFSAILESVFRDLEWEKDGINIDGKKLNHLRFADDLVLITDNATTLQHMLQQLTEASRKVEGMERSMIGVTKRDRIRSEDIRSITKVEDIIKKIRQLKWRWTGHMTRDSRIKWTKILTGGNHVIAQGKEAGRQKMDG</sequence>
<protein>
    <submittedName>
        <fullName evidence="2">Craniofacial development protein 2</fullName>
    </submittedName>
</protein>
<dbReference type="GO" id="GO:0071897">
    <property type="term" value="P:DNA biosynthetic process"/>
    <property type="evidence" value="ECO:0007669"/>
    <property type="project" value="UniProtKB-ARBA"/>
</dbReference>
<evidence type="ECO:0000313" key="2">
    <source>
        <dbReference type="EMBL" id="GBP79249.1"/>
    </source>
</evidence>
<dbReference type="EMBL" id="BGZK01001406">
    <property type="protein sequence ID" value="GBP79249.1"/>
    <property type="molecule type" value="Genomic_DNA"/>
</dbReference>
<proteinExistence type="predicted"/>
<dbReference type="AlphaFoldDB" id="A0A4C1YX61"/>